<dbReference type="Gene3D" id="1.10.3730.20">
    <property type="match status" value="1"/>
</dbReference>
<feature type="transmembrane region" description="Helical" evidence="6">
    <location>
        <begin position="284"/>
        <end position="301"/>
    </location>
</feature>
<comment type="caution">
    <text evidence="8">The sequence shown here is derived from an EMBL/GenBank/DDBJ whole genome shotgun (WGS) entry which is preliminary data.</text>
</comment>
<dbReference type="InterPro" id="IPR037185">
    <property type="entry name" value="EmrE-like"/>
</dbReference>
<feature type="transmembrane region" description="Helical" evidence="6">
    <location>
        <begin position="12"/>
        <end position="37"/>
    </location>
</feature>
<dbReference type="PANTHER" id="PTHR32322:SF18">
    <property type="entry name" value="S-ADENOSYLMETHIONINE_S-ADENOSYLHOMOCYSTEINE TRANSPORTER"/>
    <property type="match status" value="1"/>
</dbReference>
<feature type="transmembrane region" description="Helical" evidence="6">
    <location>
        <begin position="198"/>
        <end position="217"/>
    </location>
</feature>
<keyword evidence="3 6" id="KW-0812">Transmembrane</keyword>
<evidence type="ECO:0000313" key="9">
    <source>
        <dbReference type="Proteomes" id="UP000480763"/>
    </source>
</evidence>
<evidence type="ECO:0000256" key="1">
    <source>
        <dbReference type="ARBA" id="ARBA00004651"/>
    </source>
</evidence>
<accession>A0A505MHG3</accession>
<dbReference type="PANTHER" id="PTHR32322">
    <property type="entry name" value="INNER MEMBRANE TRANSPORTER"/>
    <property type="match status" value="1"/>
</dbReference>
<proteinExistence type="predicted"/>
<feature type="transmembrane region" description="Helical" evidence="6">
    <location>
        <begin position="229"/>
        <end position="247"/>
    </location>
</feature>
<keyword evidence="4 6" id="KW-1133">Transmembrane helix</keyword>
<feature type="transmembrane region" description="Helical" evidence="6">
    <location>
        <begin position="166"/>
        <end position="186"/>
    </location>
</feature>
<dbReference type="Pfam" id="PF00892">
    <property type="entry name" value="EamA"/>
    <property type="match status" value="2"/>
</dbReference>
<dbReference type="AlphaFoldDB" id="A0A505MHG3"/>
<name>A0A505MHG3_ACIBA</name>
<dbReference type="SUPFAM" id="SSF103481">
    <property type="entry name" value="Multidrug resistance efflux transporter EmrE"/>
    <property type="match status" value="2"/>
</dbReference>
<organism evidence="8 9">
    <name type="scientific">Acinetobacter baumannii</name>
    <dbReference type="NCBI Taxonomy" id="470"/>
    <lineage>
        <taxon>Bacteria</taxon>
        <taxon>Pseudomonadati</taxon>
        <taxon>Pseudomonadota</taxon>
        <taxon>Gammaproteobacteria</taxon>
        <taxon>Moraxellales</taxon>
        <taxon>Moraxellaceae</taxon>
        <taxon>Acinetobacter</taxon>
        <taxon>Acinetobacter calcoaceticus/baumannii complex</taxon>
    </lineage>
</organism>
<evidence type="ECO:0000259" key="7">
    <source>
        <dbReference type="Pfam" id="PF00892"/>
    </source>
</evidence>
<dbReference type="EMBL" id="WWCH01000001">
    <property type="protein sequence ID" value="MYM77148.1"/>
    <property type="molecule type" value="Genomic_DNA"/>
</dbReference>
<evidence type="ECO:0000256" key="6">
    <source>
        <dbReference type="SAM" id="Phobius"/>
    </source>
</evidence>
<comment type="subcellular location">
    <subcellularLocation>
        <location evidence="1">Cell membrane</location>
        <topology evidence="1">Multi-pass membrane protein</topology>
    </subcellularLocation>
</comment>
<reference evidence="8 9" key="1">
    <citation type="journal article" date="2017" name="Ann. Clin. Microbiol. Antimicrob.">
        <title>New eight genes identified at the clinical multidrug-resistant Acinetobacter baumannii DMS06669 strain in a Vietnam hospital.</title>
        <authorList>
            <person name="Si-Tuan N."/>
            <person name="Ngoc H.M."/>
            <person name="Hang P.T.T."/>
            <person name="Nguyen C."/>
            <person name="Van P.H."/>
            <person name="Huong N.T."/>
        </authorList>
    </citation>
    <scope>NUCLEOTIDE SEQUENCE [LARGE SCALE GENOMIC DNA]</scope>
    <source>
        <strain evidence="8 9">DMS06669</strain>
    </source>
</reference>
<feature type="transmembrane region" description="Helical" evidence="6">
    <location>
        <begin position="259"/>
        <end position="278"/>
    </location>
</feature>
<evidence type="ECO:0000256" key="2">
    <source>
        <dbReference type="ARBA" id="ARBA00022475"/>
    </source>
</evidence>
<keyword evidence="2" id="KW-1003">Cell membrane</keyword>
<feature type="transmembrane region" description="Helical" evidence="6">
    <location>
        <begin position="100"/>
        <end position="122"/>
    </location>
</feature>
<dbReference type="InterPro" id="IPR050638">
    <property type="entry name" value="AA-Vitamin_Transporters"/>
</dbReference>
<gene>
    <name evidence="8" type="ORF">GSE42_04280</name>
</gene>
<dbReference type="GO" id="GO:0005886">
    <property type="term" value="C:plasma membrane"/>
    <property type="evidence" value="ECO:0007669"/>
    <property type="project" value="UniProtKB-SubCell"/>
</dbReference>
<dbReference type="InterPro" id="IPR000620">
    <property type="entry name" value="EamA_dom"/>
</dbReference>
<evidence type="ECO:0000256" key="3">
    <source>
        <dbReference type="ARBA" id="ARBA00022692"/>
    </source>
</evidence>
<evidence type="ECO:0000256" key="5">
    <source>
        <dbReference type="ARBA" id="ARBA00023136"/>
    </source>
</evidence>
<feature type="domain" description="EamA" evidence="7">
    <location>
        <begin position="167"/>
        <end position="301"/>
    </location>
</feature>
<feature type="transmembrane region" description="Helical" evidence="6">
    <location>
        <begin position="134"/>
        <end position="154"/>
    </location>
</feature>
<feature type="transmembrane region" description="Helical" evidence="6">
    <location>
        <begin position="77"/>
        <end position="94"/>
    </location>
</feature>
<dbReference type="Proteomes" id="UP000480763">
    <property type="component" value="Unassembled WGS sequence"/>
</dbReference>
<feature type="domain" description="EamA" evidence="7">
    <location>
        <begin position="16"/>
        <end position="148"/>
    </location>
</feature>
<evidence type="ECO:0000256" key="4">
    <source>
        <dbReference type="ARBA" id="ARBA00022989"/>
    </source>
</evidence>
<protein>
    <submittedName>
        <fullName evidence="8">EamA family transporter</fullName>
    </submittedName>
</protein>
<sequence>MSTKTSQTSSLNYYVGFFSIILAAFFWGTAGTAAAFTKNLSPIAISTISAGGGGLIHALLSLRAIRLNTKKLLDHKTQIAIAMVVSILCPFSFYSSVSMAGVSIGTVVSIGFAPIFSVLLEWMFDKRKLSLKWLFSFILGLSGIILLTHTGQITHEQNNISQFERFIGVLFGLLASFSYATNSWIIKNLMNKGVDSRASMGVIFGISAILLLPTLFITAPNLFNYPQNIWVALYIPFVPMFLGFLFFSFGLKRVPASQAMTLALLEIPVAALLAVFLVGENLNTINYFGLFLIFLCVIVLTRK</sequence>
<feature type="transmembrane region" description="Helical" evidence="6">
    <location>
        <begin position="43"/>
        <end position="65"/>
    </location>
</feature>
<keyword evidence="5 6" id="KW-0472">Membrane</keyword>
<evidence type="ECO:0000313" key="8">
    <source>
        <dbReference type="EMBL" id="MYM77148.1"/>
    </source>
</evidence>
<dbReference type="RefSeq" id="WP_031966162.1">
    <property type="nucleotide sequence ID" value="NZ_CP023022.1"/>
</dbReference>